<dbReference type="AlphaFoldDB" id="A0A7R9DTB8"/>
<sequence>MLLFLCGEYIGELELQSGATILQDQLQLKHSYPSSSEPSTSTACIGDCVELLKKEKVEVERIGKSYNLLLKKLFSVGNKSYLFVVIGISDVCLEKNRPQMMEILEPCYVTGPIMETTF</sequence>
<organism evidence="1">
    <name type="scientific">Timema poppense</name>
    <name type="common">Walking stick</name>
    <dbReference type="NCBI Taxonomy" id="170557"/>
    <lineage>
        <taxon>Eukaryota</taxon>
        <taxon>Metazoa</taxon>
        <taxon>Ecdysozoa</taxon>
        <taxon>Arthropoda</taxon>
        <taxon>Hexapoda</taxon>
        <taxon>Insecta</taxon>
        <taxon>Pterygota</taxon>
        <taxon>Neoptera</taxon>
        <taxon>Polyneoptera</taxon>
        <taxon>Phasmatodea</taxon>
        <taxon>Timematodea</taxon>
        <taxon>Timematoidea</taxon>
        <taxon>Timematidae</taxon>
        <taxon>Timema</taxon>
    </lineage>
</organism>
<accession>A0A7R9DTB8</accession>
<evidence type="ECO:0000313" key="1">
    <source>
        <dbReference type="EMBL" id="CAD7419645.1"/>
    </source>
</evidence>
<proteinExistence type="predicted"/>
<name>A0A7R9DTB8_TIMPO</name>
<reference evidence="1" key="1">
    <citation type="submission" date="2020-11" db="EMBL/GenBank/DDBJ databases">
        <authorList>
            <person name="Tran Van P."/>
        </authorList>
    </citation>
    <scope>NUCLEOTIDE SEQUENCE</scope>
</reference>
<protein>
    <submittedName>
        <fullName evidence="1">Uncharacterized protein</fullName>
    </submittedName>
</protein>
<dbReference type="EMBL" id="OD022382">
    <property type="protein sequence ID" value="CAD7419645.1"/>
    <property type="molecule type" value="Genomic_DNA"/>
</dbReference>
<gene>
    <name evidence="1" type="ORF">TPSB3V08_LOCUS13095</name>
</gene>